<name>A0A147JUJ3_HADYE</name>
<dbReference type="Pfam" id="PF06677">
    <property type="entry name" value="Auto_anti-p27"/>
    <property type="match status" value="1"/>
</dbReference>
<reference evidence="2 3" key="1">
    <citation type="journal article" date="2016" name="Nat. Microbiol.">
        <title>Genomic inference of the metabolism of cosmopolitan subsurface Archaea, Hadesarchaea.</title>
        <authorList>
            <person name="Baker B.J."/>
            <person name="Saw J.H."/>
            <person name="Lind A.E."/>
            <person name="Lazar C.S."/>
            <person name="Hinrichs K.-U."/>
            <person name="Teske A.P."/>
            <person name="Ettema T.J."/>
        </authorList>
    </citation>
    <scope>NUCLEOTIDE SEQUENCE [LARGE SCALE GENOMIC DNA]</scope>
</reference>
<sequence length="106" mass="11647">MKEEDIPKVVEMLMAGGKMLAVHCGNCLSPLFEYQGKVVCPVCGGKTKALKAEARPPSLDKVRETLLAKINSLTEQLAKETDHAKTLELLDRIKSALEVLERLKEG</sequence>
<evidence type="ECO:0000313" key="2">
    <source>
        <dbReference type="EMBL" id="KUO40188.1"/>
    </source>
</evidence>
<feature type="coiled-coil region" evidence="1">
    <location>
        <begin position="63"/>
        <end position="90"/>
    </location>
</feature>
<organism evidence="2 3">
    <name type="scientific">Hadarchaeum yellowstonense</name>
    <dbReference type="NCBI Taxonomy" id="1776334"/>
    <lineage>
        <taxon>Archaea</taxon>
        <taxon>Methanobacteriati</taxon>
        <taxon>Candidatus Hadarchaeota</taxon>
        <taxon>Candidatus Hadarchaeia</taxon>
        <taxon>Candidatus Hadarchaeales</taxon>
        <taxon>Candidatus Hadarchaeaceae</taxon>
        <taxon>Candidatus Hadarchaeum</taxon>
    </lineage>
</organism>
<gene>
    <name evidence="2" type="ORF">APZ16_07195</name>
</gene>
<comment type="caution">
    <text evidence="2">The sequence shown here is derived from an EMBL/GenBank/DDBJ whole genome shotgun (WGS) entry which is preliminary data.</text>
</comment>
<dbReference type="EMBL" id="LQMQ01000047">
    <property type="protein sequence ID" value="KUO40188.1"/>
    <property type="molecule type" value="Genomic_DNA"/>
</dbReference>
<keyword evidence="1" id="KW-0175">Coiled coil</keyword>
<dbReference type="Proteomes" id="UP000074294">
    <property type="component" value="Unassembled WGS sequence"/>
</dbReference>
<evidence type="ECO:0000313" key="3">
    <source>
        <dbReference type="Proteomes" id="UP000074294"/>
    </source>
</evidence>
<evidence type="ECO:0008006" key="4">
    <source>
        <dbReference type="Google" id="ProtNLM"/>
    </source>
</evidence>
<proteinExistence type="predicted"/>
<dbReference type="InterPro" id="IPR009563">
    <property type="entry name" value="SSSCA1"/>
</dbReference>
<protein>
    <recommendedName>
        <fullName evidence="4">Sjogrens syndrome scleroderma autoantigen 1</fullName>
    </recommendedName>
</protein>
<dbReference type="STRING" id="1776334.APZ16_07195"/>
<accession>A0A147JUJ3</accession>
<evidence type="ECO:0000256" key="1">
    <source>
        <dbReference type="SAM" id="Coils"/>
    </source>
</evidence>
<dbReference type="AlphaFoldDB" id="A0A147JUJ3"/>